<feature type="transmembrane region" description="Helical" evidence="7">
    <location>
        <begin position="46"/>
        <end position="63"/>
    </location>
</feature>
<dbReference type="Pfam" id="PF01757">
    <property type="entry name" value="Acyl_transf_3"/>
    <property type="match status" value="1"/>
</dbReference>
<accession>A0ABY4HAM8</accession>
<organism evidence="9 10">
    <name type="scientific">Halobacillus amylolyticus</name>
    <dbReference type="NCBI Taxonomy" id="2932259"/>
    <lineage>
        <taxon>Bacteria</taxon>
        <taxon>Bacillati</taxon>
        <taxon>Bacillota</taxon>
        <taxon>Bacilli</taxon>
        <taxon>Bacillales</taxon>
        <taxon>Bacillaceae</taxon>
        <taxon>Halobacillus</taxon>
    </lineage>
</organism>
<keyword evidence="9" id="KW-0012">Acyltransferase</keyword>
<evidence type="ECO:0000313" key="9">
    <source>
        <dbReference type="EMBL" id="UOR11644.1"/>
    </source>
</evidence>
<protein>
    <submittedName>
        <fullName evidence="9">Acyltransferase</fullName>
    </submittedName>
</protein>
<feature type="transmembrane region" description="Helical" evidence="7">
    <location>
        <begin position="190"/>
        <end position="207"/>
    </location>
</feature>
<keyword evidence="5 7" id="KW-1133">Transmembrane helix</keyword>
<evidence type="ECO:0000256" key="6">
    <source>
        <dbReference type="ARBA" id="ARBA00023136"/>
    </source>
</evidence>
<dbReference type="RefSeq" id="WP_245031805.1">
    <property type="nucleotide sequence ID" value="NZ_CP095075.1"/>
</dbReference>
<feature type="transmembrane region" description="Helical" evidence="7">
    <location>
        <begin position="135"/>
        <end position="154"/>
    </location>
</feature>
<feature type="transmembrane region" description="Helical" evidence="7">
    <location>
        <begin position="9"/>
        <end position="26"/>
    </location>
</feature>
<sequence length="351" mass="41260">MNRNTTIDFIKFFAMIFIVYIHANAFENVNILGVEGKKIDLIIDTFARFGVPFFFMVSGYLVVNQVQNRGGKYFTGYIFKLVKLYVAWFLFFIFYDLLMKIINEGFKTGVLWDYVASYNSLEVFYYGAGHTQYHLWYLLAAIWGMVIFSIFYYFQKTNILFFISLTLYLIGLLDQSYSGIYNLYFNSRDGIFFGLFYITLGAMFAQSKNTIGFSYRIKPAVWLVTFFGLSFIQVVERVVTIYWMNGKEGNYFISTIPIVIVLFLFIINKPDIGKGSWVNYIGKQTVGIYVVHTAVINITNQLIDYWELNYFREHLLWGILFTPYIFFFSYATYMTIQKLKKEALLRLKKNA</sequence>
<dbReference type="GO" id="GO:0016746">
    <property type="term" value="F:acyltransferase activity"/>
    <property type="evidence" value="ECO:0007669"/>
    <property type="project" value="UniProtKB-KW"/>
</dbReference>
<feature type="transmembrane region" description="Helical" evidence="7">
    <location>
        <begin position="249"/>
        <end position="266"/>
    </location>
</feature>
<keyword evidence="6 7" id="KW-0472">Membrane</keyword>
<feature type="transmembrane region" description="Helical" evidence="7">
    <location>
        <begin position="159"/>
        <end position="178"/>
    </location>
</feature>
<keyword evidence="3" id="KW-1003">Cell membrane</keyword>
<comment type="similarity">
    <text evidence="2">Belongs to the acyltransferase 3 family.</text>
</comment>
<gene>
    <name evidence="9" type="ORF">MUO15_19030</name>
</gene>
<keyword evidence="10" id="KW-1185">Reference proteome</keyword>
<evidence type="ECO:0000259" key="8">
    <source>
        <dbReference type="Pfam" id="PF01757"/>
    </source>
</evidence>
<evidence type="ECO:0000256" key="2">
    <source>
        <dbReference type="ARBA" id="ARBA00007400"/>
    </source>
</evidence>
<feature type="domain" description="Acyltransferase 3" evidence="8">
    <location>
        <begin position="6"/>
        <end position="333"/>
    </location>
</feature>
<dbReference type="PANTHER" id="PTHR40074">
    <property type="entry name" value="O-ACETYLTRANSFERASE WECH"/>
    <property type="match status" value="1"/>
</dbReference>
<dbReference type="InterPro" id="IPR002656">
    <property type="entry name" value="Acyl_transf_3_dom"/>
</dbReference>
<comment type="subcellular location">
    <subcellularLocation>
        <location evidence="1">Cell membrane</location>
        <topology evidence="1">Multi-pass membrane protein</topology>
    </subcellularLocation>
</comment>
<name>A0ABY4HAM8_9BACI</name>
<dbReference type="Proteomes" id="UP000830326">
    <property type="component" value="Chromosome"/>
</dbReference>
<evidence type="ECO:0000256" key="5">
    <source>
        <dbReference type="ARBA" id="ARBA00022989"/>
    </source>
</evidence>
<proteinExistence type="inferred from homology"/>
<dbReference type="EMBL" id="CP095075">
    <property type="protein sequence ID" value="UOR11644.1"/>
    <property type="molecule type" value="Genomic_DNA"/>
</dbReference>
<evidence type="ECO:0000313" key="10">
    <source>
        <dbReference type="Proteomes" id="UP000830326"/>
    </source>
</evidence>
<feature type="transmembrane region" description="Helical" evidence="7">
    <location>
        <begin position="84"/>
        <end position="102"/>
    </location>
</feature>
<evidence type="ECO:0000256" key="1">
    <source>
        <dbReference type="ARBA" id="ARBA00004651"/>
    </source>
</evidence>
<evidence type="ECO:0000256" key="4">
    <source>
        <dbReference type="ARBA" id="ARBA00022692"/>
    </source>
</evidence>
<feature type="transmembrane region" description="Helical" evidence="7">
    <location>
        <begin position="219"/>
        <end position="243"/>
    </location>
</feature>
<feature type="transmembrane region" description="Helical" evidence="7">
    <location>
        <begin position="315"/>
        <end position="336"/>
    </location>
</feature>
<feature type="transmembrane region" description="Helical" evidence="7">
    <location>
        <begin position="286"/>
        <end position="303"/>
    </location>
</feature>
<evidence type="ECO:0000256" key="3">
    <source>
        <dbReference type="ARBA" id="ARBA00022475"/>
    </source>
</evidence>
<reference evidence="9" key="1">
    <citation type="submission" date="2022-04" db="EMBL/GenBank/DDBJ databases">
        <title>Halobacillus sp. isolated from saltern.</title>
        <authorList>
            <person name="Won M."/>
            <person name="Lee C.-M."/>
            <person name="Woen H.-Y."/>
            <person name="Kwon S.-W."/>
        </authorList>
    </citation>
    <scope>NUCLEOTIDE SEQUENCE</scope>
    <source>
        <strain evidence="9">SSHM10-5</strain>
    </source>
</reference>
<evidence type="ECO:0000256" key="7">
    <source>
        <dbReference type="SAM" id="Phobius"/>
    </source>
</evidence>
<keyword evidence="4 7" id="KW-0812">Transmembrane</keyword>
<dbReference type="PANTHER" id="PTHR40074:SF2">
    <property type="entry name" value="O-ACETYLTRANSFERASE WECH"/>
    <property type="match status" value="1"/>
</dbReference>
<keyword evidence="9" id="KW-0808">Transferase</keyword>